<sequence>MILNWELFFFKKSKNPRQIDKRDENNLSCLSLTLLFVTFILQIAALISVALENVNCCIDDAELAKVTNYSDVVLTQLIIFIRNNVEDGEEFNMTTKVAVREGIRQFNFYNSQVERMHSKRSRVTIMTNIQKTVVLILFSISMIVFLIQLFYFAKYDPNNNVICLIHVMVYMIFVSIY</sequence>
<dbReference type="Proteomes" id="UP000887576">
    <property type="component" value="Unplaced"/>
</dbReference>
<organism evidence="1 2">
    <name type="scientific">Panagrolaimus sp. JU765</name>
    <dbReference type="NCBI Taxonomy" id="591449"/>
    <lineage>
        <taxon>Eukaryota</taxon>
        <taxon>Metazoa</taxon>
        <taxon>Ecdysozoa</taxon>
        <taxon>Nematoda</taxon>
        <taxon>Chromadorea</taxon>
        <taxon>Rhabditida</taxon>
        <taxon>Tylenchina</taxon>
        <taxon>Panagrolaimomorpha</taxon>
        <taxon>Panagrolaimoidea</taxon>
        <taxon>Panagrolaimidae</taxon>
        <taxon>Panagrolaimus</taxon>
    </lineage>
</organism>
<name>A0AC34RS14_9BILA</name>
<protein>
    <submittedName>
        <fullName evidence="2">Uncharacterized protein</fullName>
    </submittedName>
</protein>
<evidence type="ECO:0000313" key="2">
    <source>
        <dbReference type="WBParaSite" id="JU765_v2.g9751.t1"/>
    </source>
</evidence>
<evidence type="ECO:0000313" key="1">
    <source>
        <dbReference type="Proteomes" id="UP000887576"/>
    </source>
</evidence>
<accession>A0AC34RS14</accession>
<reference evidence="2" key="1">
    <citation type="submission" date="2022-11" db="UniProtKB">
        <authorList>
            <consortium name="WormBaseParasite"/>
        </authorList>
    </citation>
    <scope>IDENTIFICATION</scope>
</reference>
<proteinExistence type="predicted"/>
<dbReference type="WBParaSite" id="JU765_v2.g9751.t1">
    <property type="protein sequence ID" value="JU765_v2.g9751.t1"/>
    <property type="gene ID" value="JU765_v2.g9751"/>
</dbReference>